<dbReference type="PANTHER" id="PTHR43773:SF1">
    <property type="entry name" value="MAGNESIUM TRANSPORTER MGTE"/>
    <property type="match status" value="1"/>
</dbReference>
<gene>
    <name evidence="11" type="primary">mgtE</name>
    <name evidence="11" type="ORF">LQG66_08305</name>
</gene>
<dbReference type="PANTHER" id="PTHR43773">
    <property type="entry name" value="MAGNESIUM TRANSPORTER MGTE"/>
    <property type="match status" value="1"/>
</dbReference>
<evidence type="ECO:0000259" key="10">
    <source>
        <dbReference type="PROSITE" id="PS51371"/>
    </source>
</evidence>
<protein>
    <recommendedName>
        <fullName evidence="9">Magnesium transporter MgtE</fullName>
    </recommendedName>
</protein>
<dbReference type="NCBIfam" id="TIGR00400">
    <property type="entry name" value="mgtE"/>
    <property type="match status" value="1"/>
</dbReference>
<feature type="transmembrane region" description="Helical" evidence="9">
    <location>
        <begin position="381"/>
        <end position="403"/>
    </location>
</feature>
<keyword evidence="8" id="KW-0129">CBS domain</keyword>
<evidence type="ECO:0000313" key="12">
    <source>
        <dbReference type="Proteomes" id="UP001431010"/>
    </source>
</evidence>
<dbReference type="InterPro" id="IPR038076">
    <property type="entry name" value="MgtE_N_sf"/>
</dbReference>
<name>A0ABY3RHV6_9BRAD</name>
<evidence type="ECO:0000256" key="6">
    <source>
        <dbReference type="ARBA" id="ARBA00022989"/>
    </source>
</evidence>
<keyword evidence="9" id="KW-0479">Metal-binding</keyword>
<keyword evidence="3 9" id="KW-0813">Transport</keyword>
<evidence type="ECO:0000256" key="5">
    <source>
        <dbReference type="ARBA" id="ARBA00022842"/>
    </source>
</evidence>
<dbReference type="InterPro" id="IPR006667">
    <property type="entry name" value="SLC41_membr_dom"/>
</dbReference>
<dbReference type="InterPro" id="IPR006669">
    <property type="entry name" value="MgtE_transporter"/>
</dbReference>
<dbReference type="Gene3D" id="3.10.580.10">
    <property type="entry name" value="CBS-domain"/>
    <property type="match status" value="1"/>
</dbReference>
<comment type="caution">
    <text evidence="9">Lacks conserved residue(s) required for the propagation of feature annotation.</text>
</comment>
<reference evidence="11" key="1">
    <citation type="journal article" date="2024" name="Antonie Van Leeuwenhoek">
        <title>Bradyrhizobium ontarionense sp. nov., a novel bacterial symbiont isolated from Aeschynomene indica (Indian jointvetch), harbours photosynthesis, nitrogen fixation and nitrous oxide (N2O) reductase genes.</title>
        <authorList>
            <person name="Bromfield E.S.P."/>
            <person name="Cloutier S."/>
        </authorList>
    </citation>
    <scope>NUCLEOTIDE SEQUENCE</scope>
    <source>
        <strain evidence="11">A19</strain>
    </source>
</reference>
<evidence type="ECO:0000313" key="11">
    <source>
        <dbReference type="EMBL" id="UFZ06288.1"/>
    </source>
</evidence>
<keyword evidence="4 9" id="KW-0812">Transmembrane</keyword>
<feature type="domain" description="CBS" evidence="10">
    <location>
        <begin position="225"/>
        <end position="281"/>
    </location>
</feature>
<evidence type="ECO:0000256" key="3">
    <source>
        <dbReference type="ARBA" id="ARBA00022448"/>
    </source>
</evidence>
<accession>A0ABY3RHV6</accession>
<evidence type="ECO:0000256" key="9">
    <source>
        <dbReference type="RuleBase" id="RU362011"/>
    </source>
</evidence>
<dbReference type="SUPFAM" id="SSF54631">
    <property type="entry name" value="CBS-domain pair"/>
    <property type="match status" value="1"/>
</dbReference>
<dbReference type="Gene3D" id="1.25.60.10">
    <property type="entry name" value="MgtE N-terminal domain-like"/>
    <property type="match status" value="1"/>
</dbReference>
<dbReference type="Gene3D" id="1.10.357.20">
    <property type="entry name" value="SLC41 divalent cation transporters, integral membrane domain"/>
    <property type="match status" value="1"/>
</dbReference>
<organism evidence="11 12">
    <name type="scientific">Bradyrhizobium ontarionense</name>
    <dbReference type="NCBI Taxonomy" id="2898149"/>
    <lineage>
        <taxon>Bacteria</taxon>
        <taxon>Pseudomonadati</taxon>
        <taxon>Pseudomonadota</taxon>
        <taxon>Alphaproteobacteria</taxon>
        <taxon>Hyphomicrobiales</taxon>
        <taxon>Nitrobacteraceae</taxon>
        <taxon>Bradyrhizobium</taxon>
    </lineage>
</organism>
<dbReference type="SUPFAM" id="SSF161093">
    <property type="entry name" value="MgtE membrane domain-like"/>
    <property type="match status" value="1"/>
</dbReference>
<dbReference type="Pfam" id="PF03448">
    <property type="entry name" value="MgtE_N"/>
    <property type="match status" value="1"/>
</dbReference>
<dbReference type="PROSITE" id="PS51371">
    <property type="entry name" value="CBS"/>
    <property type="match status" value="2"/>
</dbReference>
<proteinExistence type="inferred from homology"/>
<keyword evidence="9" id="KW-1003">Cell membrane</keyword>
<dbReference type="Pfam" id="PF00571">
    <property type="entry name" value="CBS"/>
    <property type="match status" value="1"/>
</dbReference>
<evidence type="ECO:0000256" key="1">
    <source>
        <dbReference type="ARBA" id="ARBA00004141"/>
    </source>
</evidence>
<comment type="function">
    <text evidence="9">Acts as a magnesium transporter.</text>
</comment>
<dbReference type="CDD" id="cd04606">
    <property type="entry name" value="CBS_pair_Mg_transporter"/>
    <property type="match status" value="1"/>
</dbReference>
<comment type="subunit">
    <text evidence="9">Homodimer.</text>
</comment>
<feature type="domain" description="CBS" evidence="10">
    <location>
        <begin position="161"/>
        <end position="224"/>
    </location>
</feature>
<keyword evidence="12" id="KW-1185">Reference proteome</keyword>
<dbReference type="SMART" id="SM00116">
    <property type="entry name" value="CBS"/>
    <property type="match status" value="2"/>
</dbReference>
<feature type="transmembrane region" description="Helical" evidence="9">
    <location>
        <begin position="307"/>
        <end position="327"/>
    </location>
</feature>
<feature type="transmembrane region" description="Helical" evidence="9">
    <location>
        <begin position="446"/>
        <end position="471"/>
    </location>
</feature>
<evidence type="ECO:0000256" key="4">
    <source>
        <dbReference type="ARBA" id="ARBA00022692"/>
    </source>
</evidence>
<keyword evidence="7 9" id="KW-0472">Membrane</keyword>
<evidence type="ECO:0000256" key="8">
    <source>
        <dbReference type="PROSITE-ProRule" id="PRU00703"/>
    </source>
</evidence>
<dbReference type="InterPro" id="IPR036739">
    <property type="entry name" value="SLC41_membr_dom_sf"/>
</dbReference>
<comment type="similarity">
    <text evidence="2 9">Belongs to the SLC41A transporter family.</text>
</comment>
<feature type="transmembrane region" description="Helical" evidence="9">
    <location>
        <begin position="409"/>
        <end position="434"/>
    </location>
</feature>
<comment type="subcellular location">
    <subcellularLocation>
        <location evidence="9">Cell membrane</location>
        <topology evidence="9">Multi-pass membrane protein</topology>
    </subcellularLocation>
    <subcellularLocation>
        <location evidence="1">Membrane</location>
        <topology evidence="1">Multi-pass membrane protein</topology>
    </subcellularLocation>
</comment>
<evidence type="ECO:0000256" key="7">
    <source>
        <dbReference type="ARBA" id="ARBA00023136"/>
    </source>
</evidence>
<sequence>MNQTSDVAHADPTLLDRAAMRTDSGEIRPEFIETITAAIAAEDEAFLRAEVAELHEADLGDLIAALAPEDRVRLVELTGTDFDFSALNEVDDAVREEILEELEPATVAEGVRELESDDAVELLQGLDEQDKEEILERLPPSERHVLERSLDYPEGSAGRRMQSEFIAVPPAWTVGQAIDYMRETADLPERFYEIYAVDDFRHWQGAVTLDALLRSRRPVPLTDLIDEDRRRVTVADDLAEVARLFGKYNLVAAPVVDAENRLVGVITIDDIVDVIEEEADEDFKAVGGVSRDEELSDSVWTIAKGRFNWLLINLATAFLASSVLGLFEGQLEQMVALAVLAPIVASQGGNAATQTMTVAVRALATRELGPNNATRVVMREALVGLVNGIAFALITGIAAVAWFKTPGLGVVIGLAIMSNLVAGALGGILIPMVLERVHADPAVASGTFVTTVTDVVGFFSFLGIATLWFGLK</sequence>
<dbReference type="SUPFAM" id="SSF158791">
    <property type="entry name" value="MgtE N-terminal domain-like"/>
    <property type="match status" value="1"/>
</dbReference>
<dbReference type="InterPro" id="IPR046342">
    <property type="entry name" value="CBS_dom_sf"/>
</dbReference>
<dbReference type="Proteomes" id="UP001431010">
    <property type="component" value="Chromosome"/>
</dbReference>
<keyword evidence="5 9" id="KW-0460">Magnesium</keyword>
<dbReference type="InterPro" id="IPR000644">
    <property type="entry name" value="CBS_dom"/>
</dbReference>
<evidence type="ECO:0000256" key="2">
    <source>
        <dbReference type="ARBA" id="ARBA00009749"/>
    </source>
</evidence>
<dbReference type="SMART" id="SM00924">
    <property type="entry name" value="MgtE_N"/>
    <property type="match status" value="1"/>
</dbReference>
<dbReference type="RefSeq" id="WP_231325278.1">
    <property type="nucleotide sequence ID" value="NZ_CP088156.1"/>
</dbReference>
<dbReference type="Pfam" id="PF01769">
    <property type="entry name" value="MgtE"/>
    <property type="match status" value="1"/>
</dbReference>
<dbReference type="InterPro" id="IPR006668">
    <property type="entry name" value="Mg_transptr_MgtE_intracell_dom"/>
</dbReference>
<keyword evidence="6 9" id="KW-1133">Transmembrane helix</keyword>
<dbReference type="EMBL" id="CP088156">
    <property type="protein sequence ID" value="UFZ06288.1"/>
    <property type="molecule type" value="Genomic_DNA"/>
</dbReference>